<evidence type="ECO:0000256" key="13">
    <source>
        <dbReference type="SAM" id="MobiDB-lite"/>
    </source>
</evidence>
<keyword evidence="7" id="KW-1015">Disulfide bond</keyword>
<keyword evidence="17" id="KW-1185">Reference proteome</keyword>
<evidence type="ECO:0000256" key="6">
    <source>
        <dbReference type="ARBA" id="ARBA00022737"/>
    </source>
</evidence>
<keyword evidence="5 14" id="KW-0732">Signal</keyword>
<evidence type="ECO:0000256" key="2">
    <source>
        <dbReference type="ARBA" id="ARBA00019375"/>
    </source>
</evidence>
<proteinExistence type="predicted"/>
<keyword evidence="8" id="KW-0325">Glycoprotein</keyword>
<reference evidence="16" key="1">
    <citation type="submission" date="2025-08" db="UniProtKB">
        <authorList>
            <consortium name="Ensembl"/>
        </authorList>
    </citation>
    <scope>IDENTIFICATION</scope>
</reference>
<name>A0A2K5EV28_AOTNA</name>
<dbReference type="GO" id="GO:0005794">
    <property type="term" value="C:Golgi apparatus"/>
    <property type="evidence" value="ECO:0007669"/>
    <property type="project" value="Ensembl"/>
</dbReference>
<dbReference type="InterPro" id="IPR001363">
    <property type="entry name" value="Prot_inh_fetuin_CS"/>
</dbReference>
<evidence type="ECO:0000256" key="10">
    <source>
        <dbReference type="ARBA" id="ARBA00055547"/>
    </source>
</evidence>
<dbReference type="SMART" id="SM00043">
    <property type="entry name" value="CY"/>
    <property type="match status" value="2"/>
</dbReference>
<dbReference type="PANTHER" id="PTHR13814:SF6">
    <property type="entry name" value="ALPHA-2-HS-GLYCOPROTEIN"/>
    <property type="match status" value="1"/>
</dbReference>
<dbReference type="Pfam" id="PF00031">
    <property type="entry name" value="Cystatin"/>
    <property type="match status" value="1"/>
</dbReference>
<dbReference type="CDD" id="cd00042">
    <property type="entry name" value="CY"/>
    <property type="match status" value="2"/>
</dbReference>
<dbReference type="SUPFAM" id="SSF54403">
    <property type="entry name" value="Cystatin/monellin"/>
    <property type="match status" value="2"/>
</dbReference>
<comment type="function">
    <text evidence="10">Promotes endocytosis, possesses opsonic properties and influences the mineral phase of bone. Shows affinity for calcium and barium ions.</text>
</comment>
<dbReference type="PANTHER" id="PTHR13814">
    <property type="entry name" value="FETUIN"/>
    <property type="match status" value="1"/>
</dbReference>
<dbReference type="InterPro" id="IPR046350">
    <property type="entry name" value="Cystatin_sf"/>
</dbReference>
<comment type="subcellular location">
    <subcellularLocation>
        <location evidence="1">Secreted</location>
    </subcellularLocation>
</comment>
<protein>
    <recommendedName>
        <fullName evidence="2">Alpha-2-HS-glycoprotein</fullName>
    </recommendedName>
    <alternativeName>
        <fullName evidence="9">Fetuin-A</fullName>
    </alternativeName>
</protein>
<reference evidence="16" key="2">
    <citation type="submission" date="2025-09" db="UniProtKB">
        <authorList>
            <consortium name="Ensembl"/>
        </authorList>
    </citation>
    <scope>IDENTIFICATION</scope>
</reference>
<dbReference type="PROSITE" id="PS51529">
    <property type="entry name" value="CYSTATIN_FETUIN_A"/>
    <property type="match status" value="2"/>
</dbReference>
<dbReference type="Proteomes" id="UP000233020">
    <property type="component" value="Unplaced"/>
</dbReference>
<dbReference type="GO" id="GO:0050766">
    <property type="term" value="P:positive regulation of phagocytosis"/>
    <property type="evidence" value="ECO:0007669"/>
    <property type="project" value="Ensembl"/>
</dbReference>
<dbReference type="AlphaFoldDB" id="A0A2K5EV28"/>
<dbReference type="GO" id="GO:0001503">
    <property type="term" value="P:ossification"/>
    <property type="evidence" value="ECO:0007669"/>
    <property type="project" value="Ensembl"/>
</dbReference>
<dbReference type="GO" id="GO:0006953">
    <property type="term" value="P:acute-phase response"/>
    <property type="evidence" value="ECO:0007669"/>
    <property type="project" value="Ensembl"/>
</dbReference>
<dbReference type="Ensembl" id="ENSANAT00000055158.1">
    <property type="protein sequence ID" value="ENSANAP00000037079.1"/>
    <property type="gene ID" value="ENSANAG00000036042.1"/>
</dbReference>
<feature type="region of interest" description="Disordered" evidence="13">
    <location>
        <begin position="252"/>
        <end position="271"/>
    </location>
</feature>
<evidence type="ECO:0000256" key="9">
    <source>
        <dbReference type="ARBA" id="ARBA00032001"/>
    </source>
</evidence>
<dbReference type="GO" id="GO:0030502">
    <property type="term" value="P:negative regulation of bone mineralization"/>
    <property type="evidence" value="ECO:0007669"/>
    <property type="project" value="Ensembl"/>
</dbReference>
<evidence type="ECO:0000256" key="3">
    <source>
        <dbReference type="ARBA" id="ARBA00022525"/>
    </source>
</evidence>
<feature type="domain" description="Cystatin fetuin-A-type" evidence="15">
    <location>
        <begin position="144"/>
        <end position="254"/>
    </location>
</feature>
<sequence>MKSLVLLLCLAQLWGCHSAPQGQGLHYRQLNCDDPETEEAALVAVDYINQNLPSGYKHTLNQIDKVTVWPRRPFGEVFHMEIDTLETTCHALDPTPVANCSVRQLTEHAVEGDCDFRLLKLNGQFSVIYAKCDSSPDSAEDVRKVCQHCPLLAPLNDTRVVHAADAALAAFNAQNNGSVFQLEEISRGQPVPLPPSTYVEFTMSAPDCVAKEATEAAKCNLLAKKYGFCKATLTEKLNGEEVAVTCRMFQPQPAAPQPQPEGADAAGLTPAVDPDVLASPPSGMAASPPDSPLLLLGASQVLPSHQAHYDRRHTFLGVVSMESALGEAWHLQKTHAVGAAAGPAIPLCPGRIRHFKV</sequence>
<accession>A0A2K5EV28</accession>
<comment type="subunit">
    <text evidence="11">Alpha-2-HS glycoprotein derives from this precursor, when the connecting peptide is cleaved off. The two chains A and B are held together by a single disulfide bond.</text>
</comment>
<organism evidence="16 17">
    <name type="scientific">Aotus nancymaae</name>
    <name type="common">Ma's night monkey</name>
    <dbReference type="NCBI Taxonomy" id="37293"/>
    <lineage>
        <taxon>Eukaryota</taxon>
        <taxon>Metazoa</taxon>
        <taxon>Chordata</taxon>
        <taxon>Craniata</taxon>
        <taxon>Vertebrata</taxon>
        <taxon>Euteleostomi</taxon>
        <taxon>Mammalia</taxon>
        <taxon>Eutheria</taxon>
        <taxon>Euarchontoglires</taxon>
        <taxon>Primates</taxon>
        <taxon>Haplorrhini</taxon>
        <taxon>Platyrrhini</taxon>
        <taxon>Aotidae</taxon>
        <taxon>Aotus</taxon>
    </lineage>
</organism>
<keyword evidence="3" id="KW-0964">Secreted</keyword>
<feature type="chain" id="PRO_5014366160" description="Alpha-2-HS-glycoprotein" evidence="14">
    <location>
        <begin position="19"/>
        <end position="357"/>
    </location>
</feature>
<evidence type="ECO:0000313" key="16">
    <source>
        <dbReference type="Ensembl" id="ENSANAP00000037079.1"/>
    </source>
</evidence>
<dbReference type="InterPro" id="IPR025760">
    <property type="entry name" value="Cystatin_Fetuin_A"/>
</dbReference>
<dbReference type="GeneTree" id="ENSGT00950000182930"/>
<evidence type="ECO:0000256" key="11">
    <source>
        <dbReference type="ARBA" id="ARBA00062433"/>
    </source>
</evidence>
<evidence type="ECO:0000256" key="5">
    <source>
        <dbReference type="ARBA" id="ARBA00022729"/>
    </source>
</evidence>
<evidence type="ECO:0000313" key="17">
    <source>
        <dbReference type="Proteomes" id="UP000233020"/>
    </source>
</evidence>
<evidence type="ECO:0000256" key="1">
    <source>
        <dbReference type="ARBA" id="ARBA00004613"/>
    </source>
</evidence>
<dbReference type="GO" id="GO:0031012">
    <property type="term" value="C:extracellular matrix"/>
    <property type="evidence" value="ECO:0007669"/>
    <property type="project" value="TreeGrafter"/>
</dbReference>
<evidence type="ECO:0000256" key="12">
    <source>
        <dbReference type="ARBA" id="ARBA00084103"/>
    </source>
</evidence>
<dbReference type="STRING" id="37293.ENSANAP00000037079"/>
<evidence type="ECO:0000256" key="4">
    <source>
        <dbReference type="ARBA" id="ARBA00022553"/>
    </source>
</evidence>
<keyword evidence="6" id="KW-0677">Repeat</keyword>
<dbReference type="InterPro" id="IPR050735">
    <property type="entry name" value="Kininogen_Fetuin_HRG"/>
</dbReference>
<keyword evidence="12" id="KW-0495">Mineral balance</keyword>
<evidence type="ECO:0000256" key="7">
    <source>
        <dbReference type="ARBA" id="ARBA00023157"/>
    </source>
</evidence>
<dbReference type="OMA" id="KVWPRQP"/>
<evidence type="ECO:0000259" key="15">
    <source>
        <dbReference type="PROSITE" id="PS51529"/>
    </source>
</evidence>
<feature type="domain" description="Cystatin fetuin-A-type" evidence="15">
    <location>
        <begin position="27"/>
        <end position="133"/>
    </location>
</feature>
<evidence type="ECO:0000256" key="8">
    <source>
        <dbReference type="ARBA" id="ARBA00023180"/>
    </source>
</evidence>
<dbReference type="Gene3D" id="3.10.450.10">
    <property type="match status" value="2"/>
</dbReference>
<dbReference type="GO" id="GO:0050727">
    <property type="term" value="P:regulation of inflammatory response"/>
    <property type="evidence" value="ECO:0007669"/>
    <property type="project" value="Ensembl"/>
</dbReference>
<dbReference type="InterPro" id="IPR000010">
    <property type="entry name" value="Cystatin_dom"/>
</dbReference>
<dbReference type="FunFam" id="3.10.450.10:FF:000010">
    <property type="entry name" value="Alpha-2-HS-glycoprotein"/>
    <property type="match status" value="1"/>
</dbReference>
<dbReference type="PROSITE" id="PS01254">
    <property type="entry name" value="FETUIN_1"/>
    <property type="match status" value="1"/>
</dbReference>
<gene>
    <name evidence="16" type="primary">AHSG</name>
</gene>
<evidence type="ECO:0000256" key="14">
    <source>
        <dbReference type="SAM" id="SignalP"/>
    </source>
</evidence>
<dbReference type="FunFam" id="3.10.450.10:FF:000009">
    <property type="entry name" value="Alpha-2-HS-glycoprotein 2"/>
    <property type="match status" value="1"/>
</dbReference>
<dbReference type="GO" id="GO:0072562">
    <property type="term" value="C:blood microparticle"/>
    <property type="evidence" value="ECO:0007669"/>
    <property type="project" value="TreeGrafter"/>
</dbReference>
<dbReference type="PROSITE" id="PS01255">
    <property type="entry name" value="FETUIN_2"/>
    <property type="match status" value="1"/>
</dbReference>
<dbReference type="GO" id="GO:0004869">
    <property type="term" value="F:cysteine-type endopeptidase inhibitor activity"/>
    <property type="evidence" value="ECO:0007669"/>
    <property type="project" value="InterPro"/>
</dbReference>
<feature type="signal peptide" evidence="14">
    <location>
        <begin position="1"/>
        <end position="18"/>
    </location>
</feature>
<keyword evidence="4" id="KW-0597">Phosphoprotein</keyword>